<dbReference type="EMBL" id="FTNK01000004">
    <property type="protein sequence ID" value="SIQ83874.1"/>
    <property type="molecule type" value="Genomic_DNA"/>
</dbReference>
<reference evidence="2 3" key="1">
    <citation type="submission" date="2017-01" db="EMBL/GenBank/DDBJ databases">
        <authorList>
            <person name="Varghese N."/>
            <person name="Submissions S."/>
        </authorList>
    </citation>
    <scope>NUCLEOTIDE SEQUENCE [LARGE SCALE GENOMIC DNA]</scope>
    <source>
        <strain evidence="2 3">ATCC 23464</strain>
    </source>
</reference>
<dbReference type="Pfam" id="PF01609">
    <property type="entry name" value="DDE_Tnp_1"/>
    <property type="match status" value="1"/>
</dbReference>
<accession>A0ABY1JVG7</accession>
<protein>
    <submittedName>
        <fullName evidence="2">Transposase DDE domain-containing protein</fullName>
    </submittedName>
</protein>
<comment type="caution">
    <text evidence="2">The sequence shown here is derived from an EMBL/GenBank/DDBJ whole genome shotgun (WGS) entry which is preliminary data.</text>
</comment>
<evidence type="ECO:0000313" key="3">
    <source>
        <dbReference type="Proteomes" id="UP000186666"/>
    </source>
</evidence>
<gene>
    <name evidence="2" type="ORF">SAMN05421578_104285</name>
</gene>
<organism evidence="2 3">
    <name type="scientific">Paenibacillus macquariensis</name>
    <dbReference type="NCBI Taxonomy" id="948756"/>
    <lineage>
        <taxon>Bacteria</taxon>
        <taxon>Bacillati</taxon>
        <taxon>Bacillota</taxon>
        <taxon>Bacilli</taxon>
        <taxon>Bacillales</taxon>
        <taxon>Paenibacillaceae</taxon>
        <taxon>Paenibacillus</taxon>
    </lineage>
</organism>
<evidence type="ECO:0000313" key="2">
    <source>
        <dbReference type="EMBL" id="SIQ83874.1"/>
    </source>
</evidence>
<dbReference type="InterPro" id="IPR002559">
    <property type="entry name" value="Transposase_11"/>
</dbReference>
<keyword evidence="3" id="KW-1185">Reference proteome</keyword>
<feature type="domain" description="Transposase IS4-like" evidence="1">
    <location>
        <begin position="15"/>
        <end position="163"/>
    </location>
</feature>
<name>A0ABY1JVG7_9BACL</name>
<proteinExistence type="predicted"/>
<sequence>MVKWAIPLLKSLSEFYPYLKVDYVLADAGYDLVPIFQQAQVLGAYALIDYNKRNEQPVEGKDKYFRPTCKEGKSYRYDSFDPKYETLKYTSPKECESCPFNDGECQRVHKVKVESDIRKYTVPARGSDRYYELYKKRTAVERVNAYLKEYFQLNNICHRGKLASVDFQLSCLIYTACKLTVDRVRKKQSHKTAA</sequence>
<evidence type="ECO:0000259" key="1">
    <source>
        <dbReference type="Pfam" id="PF01609"/>
    </source>
</evidence>
<dbReference type="Proteomes" id="UP000186666">
    <property type="component" value="Unassembled WGS sequence"/>
</dbReference>